<dbReference type="CDD" id="cd06223">
    <property type="entry name" value="PRTases_typeI"/>
    <property type="match status" value="1"/>
</dbReference>
<name>A0ABX5QFJ3_9MICO</name>
<evidence type="ECO:0000313" key="2">
    <source>
        <dbReference type="EMBL" id="QAB17856.1"/>
    </source>
</evidence>
<reference evidence="2 3" key="1">
    <citation type="submission" date="2019-01" db="EMBL/GenBank/DDBJ databases">
        <title>Leucobacter muris sp. nov. isolated from the nose of a laboratory mouse.</title>
        <authorList>
            <person name="Benga L."/>
            <person name="Sproeer C."/>
            <person name="Schumann P."/>
            <person name="Verbarg S."/>
            <person name="Bunk B."/>
            <person name="Engelhardt E."/>
            <person name="Benten P.M."/>
            <person name="Sager M."/>
        </authorList>
    </citation>
    <scope>NUCLEOTIDE SEQUENCE [LARGE SCALE GENOMIC DNA]</scope>
    <source>
        <strain evidence="2 3">DSM 101948</strain>
    </source>
</reference>
<keyword evidence="2" id="KW-0808">Transferase</keyword>
<dbReference type="InterPro" id="IPR000836">
    <property type="entry name" value="PRTase_dom"/>
</dbReference>
<gene>
    <name evidence="2" type="ORF">Leucomu_07960</name>
</gene>
<dbReference type="InterPro" id="IPR029057">
    <property type="entry name" value="PRTase-like"/>
</dbReference>
<evidence type="ECO:0000259" key="1">
    <source>
        <dbReference type="Pfam" id="PF00156"/>
    </source>
</evidence>
<keyword evidence="2" id="KW-0328">Glycosyltransferase</keyword>
<proteinExistence type="predicted"/>
<accession>A0ABX5QFJ3</accession>
<dbReference type="Proteomes" id="UP000285768">
    <property type="component" value="Chromosome"/>
</dbReference>
<evidence type="ECO:0000313" key="3">
    <source>
        <dbReference type="Proteomes" id="UP000285768"/>
    </source>
</evidence>
<feature type="domain" description="Phosphoribosyltransferase" evidence="1">
    <location>
        <begin position="9"/>
        <end position="179"/>
    </location>
</feature>
<sequence length="214" mass="22699">MRVLQDRIEAGRLLGERLAEEYAGTDTVVLGLPRGGVPVAAEVARRIRAPLDVLVVRKLGVPHHEEVAMGAVGEEGAIVRNTGVLGSAGVSAVEFERSERRERAEVAQRIWRFRGGREPVPLDGRTAIVVDDGMATGATAAVGCRIARARGAARVVLAVPVAPPDALAVFDAADDVVCLSAPAGFMAVGQYYVDFAQVEDEEVVRLLGEAREQP</sequence>
<dbReference type="Pfam" id="PF00156">
    <property type="entry name" value="Pribosyltran"/>
    <property type="match status" value="1"/>
</dbReference>
<keyword evidence="3" id="KW-1185">Reference proteome</keyword>
<dbReference type="RefSeq" id="WP_128386873.1">
    <property type="nucleotide sequence ID" value="NZ_CP035037.1"/>
</dbReference>
<protein>
    <submittedName>
        <fullName evidence="2">Phosphoribosyltransferase</fullName>
    </submittedName>
</protein>
<dbReference type="EMBL" id="CP035037">
    <property type="protein sequence ID" value="QAB17856.1"/>
    <property type="molecule type" value="Genomic_DNA"/>
</dbReference>
<dbReference type="SUPFAM" id="SSF53271">
    <property type="entry name" value="PRTase-like"/>
    <property type="match status" value="1"/>
</dbReference>
<dbReference type="Gene3D" id="3.40.50.2020">
    <property type="match status" value="1"/>
</dbReference>
<dbReference type="Gene3D" id="3.30.1310.20">
    <property type="entry name" value="PRTase-like"/>
    <property type="match status" value="1"/>
</dbReference>
<dbReference type="GO" id="GO:0016757">
    <property type="term" value="F:glycosyltransferase activity"/>
    <property type="evidence" value="ECO:0007669"/>
    <property type="project" value="UniProtKB-KW"/>
</dbReference>
<organism evidence="2 3">
    <name type="scientific">Leucobacter muris</name>
    <dbReference type="NCBI Taxonomy" id="1935379"/>
    <lineage>
        <taxon>Bacteria</taxon>
        <taxon>Bacillati</taxon>
        <taxon>Actinomycetota</taxon>
        <taxon>Actinomycetes</taxon>
        <taxon>Micrococcales</taxon>
        <taxon>Microbacteriaceae</taxon>
        <taxon>Leucobacter</taxon>
    </lineage>
</organism>